<feature type="transmembrane region" description="Helical" evidence="6">
    <location>
        <begin position="6"/>
        <end position="25"/>
    </location>
</feature>
<feature type="compositionally biased region" description="Polar residues" evidence="5">
    <location>
        <begin position="404"/>
        <end position="413"/>
    </location>
</feature>
<dbReference type="GO" id="GO:0006508">
    <property type="term" value="P:proteolysis"/>
    <property type="evidence" value="ECO:0007669"/>
    <property type="project" value="UniProtKB-KW"/>
</dbReference>
<dbReference type="Proteomes" id="UP000038487">
    <property type="component" value="Unassembled WGS sequence"/>
</dbReference>
<sequence length="421" mass="43371">MNLNPSQWLDIGVIAVAFIAAVSGWRSGALGSLMSFVGVILGAVAGIMLAPHVVANIEGSRTKLFASLLLILVLVVIGEVAGVVLGRAMRGAIRNRVLRTGDSVVGVVLQVAAVLVAAWLLSIPMQSSNQPNISAAARESKVLSQVDKYAPDQLRKVPNDLSKLLDTSGLPSVLQPFGKTPIAAVDAPDATLADGPVVRGSEPSVVKIKGIARSCQKSLEGTGFVIAPHRVMSNAHVVAGTNSVTVESAGQTYDASVVSYDPNADISILAVPDMPAAPLVFASKPAKTGDDAIVLGYPGGGDYKASPARVREIIELKGPDIYRSITVTREVYTVRGSVLQGNSGGPLIDTEGRVLGVVFGAAIDDDDTGFALTAKQVKDQLAKADLADPVATGSCVSAAEANRPTEQPVNGPQSPVPGKAP</sequence>
<evidence type="ECO:0000256" key="6">
    <source>
        <dbReference type="SAM" id="Phobius"/>
    </source>
</evidence>
<reference evidence="8 10" key="2">
    <citation type="submission" date="2018-08" db="EMBL/GenBank/DDBJ databases">
        <title>Linezolid Resistance in Mycobacterium abscessus: MIC Distribution and Comprehensive Investigation of Resistance Mechanisms.</title>
        <authorList>
            <person name="Ye M."/>
            <person name="Xu L."/>
            <person name="Zou Y."/>
            <person name="Li B."/>
            <person name="Guo Q."/>
            <person name="Zhang Y."/>
            <person name="Zhan M."/>
            <person name="Xu B."/>
            <person name="Yu F."/>
            <person name="Zhang Z."/>
            <person name="Chu H."/>
        </authorList>
    </citation>
    <scope>NUCLEOTIDE SEQUENCE [LARGE SCALE GENOMIC DNA]</scope>
    <source>
        <strain evidence="8 10">G143</strain>
    </source>
</reference>
<dbReference type="EMBL" id="CSUW01000004">
    <property type="protein sequence ID" value="CPT25553.1"/>
    <property type="molecule type" value="Genomic_DNA"/>
</dbReference>
<dbReference type="AlphaFoldDB" id="A0A0U0Y7H5"/>
<dbReference type="InterPro" id="IPR003825">
    <property type="entry name" value="Colicin-V_CvpA"/>
</dbReference>
<dbReference type="InterPro" id="IPR047680">
    <property type="entry name" value="MarP-like"/>
</dbReference>
<dbReference type="Pfam" id="PF02674">
    <property type="entry name" value="Colicin_V"/>
    <property type="match status" value="1"/>
</dbReference>
<dbReference type="PRINTS" id="PR00834">
    <property type="entry name" value="PROTEASES2C"/>
</dbReference>
<dbReference type="InterPro" id="IPR001940">
    <property type="entry name" value="Peptidase_S1C"/>
</dbReference>
<dbReference type="Gene3D" id="2.40.10.10">
    <property type="entry name" value="Trypsin-like serine proteases"/>
    <property type="match status" value="2"/>
</dbReference>
<evidence type="ECO:0000256" key="3">
    <source>
        <dbReference type="ARBA" id="ARBA00022989"/>
    </source>
</evidence>
<reference evidence="7 9" key="1">
    <citation type="submission" date="2015-03" db="EMBL/GenBank/DDBJ databases">
        <authorList>
            <consortium name="Pathogen Informatics"/>
            <person name="Murphy D."/>
        </authorList>
    </citation>
    <scope>NUCLEOTIDE SEQUENCE [LARGE SCALE GENOMIC DNA]</scope>
    <source>
        <strain evidence="7 9">PAP036</strain>
    </source>
</reference>
<evidence type="ECO:0000313" key="8">
    <source>
        <dbReference type="EMBL" id="RIT41317.1"/>
    </source>
</evidence>
<feature type="transmembrane region" description="Helical" evidence="6">
    <location>
        <begin position="97"/>
        <end position="121"/>
    </location>
</feature>
<dbReference type="InterPro" id="IPR009003">
    <property type="entry name" value="Peptidase_S1_PA"/>
</dbReference>
<dbReference type="PANTHER" id="PTHR43019:SF23">
    <property type="entry name" value="PROTEASE DO-LIKE 5, CHLOROPLASTIC"/>
    <property type="match status" value="1"/>
</dbReference>
<evidence type="ECO:0000313" key="9">
    <source>
        <dbReference type="Proteomes" id="UP000038487"/>
    </source>
</evidence>
<feature type="region of interest" description="Disordered" evidence="5">
    <location>
        <begin position="395"/>
        <end position="421"/>
    </location>
</feature>
<comment type="subcellular location">
    <subcellularLocation>
        <location evidence="1">Membrane</location>
        <topology evidence="1">Multi-pass membrane protein</topology>
    </subcellularLocation>
</comment>
<keyword evidence="7" id="KW-0378">Hydrolase</keyword>
<dbReference type="Proteomes" id="UP000284557">
    <property type="component" value="Unassembled WGS sequence"/>
</dbReference>
<dbReference type="GeneID" id="93377366"/>
<dbReference type="GO" id="GO:0004252">
    <property type="term" value="F:serine-type endopeptidase activity"/>
    <property type="evidence" value="ECO:0007669"/>
    <property type="project" value="InterPro"/>
</dbReference>
<evidence type="ECO:0000256" key="1">
    <source>
        <dbReference type="ARBA" id="ARBA00004141"/>
    </source>
</evidence>
<feature type="transmembrane region" description="Helical" evidence="6">
    <location>
        <begin position="64"/>
        <end position="85"/>
    </location>
</feature>
<evidence type="ECO:0000313" key="7">
    <source>
        <dbReference type="EMBL" id="CPT25553.1"/>
    </source>
</evidence>
<proteinExistence type="predicted"/>
<dbReference type="GO" id="GO:0016020">
    <property type="term" value="C:membrane"/>
    <property type="evidence" value="ECO:0007669"/>
    <property type="project" value="UniProtKB-SubCell"/>
</dbReference>
<keyword evidence="4 6" id="KW-0472">Membrane</keyword>
<comment type="caution">
    <text evidence="7">The sequence shown here is derived from an EMBL/GenBank/DDBJ whole genome shotgun (WGS) entry which is preliminary data.</text>
</comment>
<dbReference type="PANTHER" id="PTHR43019">
    <property type="entry name" value="SERINE ENDOPROTEASE DEGS"/>
    <property type="match status" value="1"/>
</dbReference>
<protein>
    <submittedName>
        <fullName evidence="7 8">Serine protease</fullName>
        <ecNumber evidence="7">3.4.21.-</ecNumber>
    </submittedName>
</protein>
<dbReference type="EMBL" id="QXBN01000004">
    <property type="protein sequence ID" value="RIT41317.1"/>
    <property type="molecule type" value="Genomic_DNA"/>
</dbReference>
<evidence type="ECO:0000256" key="4">
    <source>
        <dbReference type="ARBA" id="ARBA00023136"/>
    </source>
</evidence>
<dbReference type="NCBIfam" id="NF033740">
    <property type="entry name" value="MarP_fam_protase"/>
    <property type="match status" value="1"/>
</dbReference>
<organism evidence="7 9">
    <name type="scientific">Mycobacteroides abscessus</name>
    <dbReference type="NCBI Taxonomy" id="36809"/>
    <lineage>
        <taxon>Bacteria</taxon>
        <taxon>Bacillati</taxon>
        <taxon>Actinomycetota</taxon>
        <taxon>Actinomycetes</taxon>
        <taxon>Mycobacteriales</taxon>
        <taxon>Mycobacteriaceae</taxon>
        <taxon>Mycobacteroides</taxon>
    </lineage>
</organism>
<dbReference type="EC" id="3.4.21.-" evidence="7"/>
<keyword evidence="3 6" id="KW-1133">Transmembrane helix</keyword>
<dbReference type="Pfam" id="PF13365">
    <property type="entry name" value="Trypsin_2"/>
    <property type="match status" value="1"/>
</dbReference>
<evidence type="ECO:0000256" key="2">
    <source>
        <dbReference type="ARBA" id="ARBA00022692"/>
    </source>
</evidence>
<dbReference type="SUPFAM" id="SSF50494">
    <property type="entry name" value="Trypsin-like serine proteases"/>
    <property type="match status" value="1"/>
</dbReference>
<dbReference type="RefSeq" id="WP_005083527.1">
    <property type="nucleotide sequence ID" value="NZ_CM125927.1"/>
</dbReference>
<dbReference type="GO" id="GO:0009403">
    <property type="term" value="P:toxin biosynthetic process"/>
    <property type="evidence" value="ECO:0007669"/>
    <property type="project" value="InterPro"/>
</dbReference>
<evidence type="ECO:0000313" key="10">
    <source>
        <dbReference type="Proteomes" id="UP000284557"/>
    </source>
</evidence>
<accession>A0A0U0Y7H5</accession>
<name>A0A0U0Y7H5_9MYCO</name>
<dbReference type="InterPro" id="IPR043504">
    <property type="entry name" value="Peptidase_S1_PA_chymotrypsin"/>
</dbReference>
<feature type="transmembrane region" description="Helical" evidence="6">
    <location>
        <begin position="32"/>
        <end position="52"/>
    </location>
</feature>
<keyword evidence="7" id="KW-0645">Protease</keyword>
<keyword evidence="2 6" id="KW-0812">Transmembrane</keyword>
<gene>
    <name evidence="8" type="ORF">D2E76_08285</name>
    <name evidence="7" type="ORF">ERS075527_02034</name>
</gene>
<evidence type="ECO:0000256" key="5">
    <source>
        <dbReference type="SAM" id="MobiDB-lite"/>
    </source>
</evidence>